<dbReference type="VEuPathDB" id="FungiDB:Z520_07529"/>
<dbReference type="OrthoDB" id="5273701at2759"/>
<gene>
    <name evidence="2" type="ORF">Z520_07529</name>
</gene>
<sequence length="124" mass="12868">MTDGPNRGTSGSDEKLSATKIQPLDSAVKEHQPHDQSSRGAAGTDRSIDQSRIDPLGGAGQYQHTAPHADSQGAVGRDATIQGTKLEPLQGGKGSSSDKNPGLDDEVVDGARINPVGSVREEQL</sequence>
<feature type="region of interest" description="Disordered" evidence="1">
    <location>
        <begin position="1"/>
        <end position="124"/>
    </location>
</feature>
<dbReference type="RefSeq" id="XP_016630932.1">
    <property type="nucleotide sequence ID" value="XM_016778026.1"/>
</dbReference>
<reference evidence="2 3" key="1">
    <citation type="submission" date="2015-01" db="EMBL/GenBank/DDBJ databases">
        <title>The Genome Sequence of Fonsecaea multimorphosa CBS 102226.</title>
        <authorList>
            <consortium name="The Broad Institute Genomics Platform"/>
            <person name="Cuomo C."/>
            <person name="de Hoog S."/>
            <person name="Gorbushina A."/>
            <person name="Stielow B."/>
            <person name="Teixiera M."/>
            <person name="Abouelleil A."/>
            <person name="Chapman S.B."/>
            <person name="Priest M."/>
            <person name="Young S.K."/>
            <person name="Wortman J."/>
            <person name="Nusbaum C."/>
            <person name="Birren B."/>
        </authorList>
    </citation>
    <scope>NUCLEOTIDE SEQUENCE [LARGE SCALE GENOMIC DNA]</scope>
    <source>
        <strain evidence="2 3">CBS 102226</strain>
    </source>
</reference>
<organism evidence="2 3">
    <name type="scientific">Fonsecaea multimorphosa CBS 102226</name>
    <dbReference type="NCBI Taxonomy" id="1442371"/>
    <lineage>
        <taxon>Eukaryota</taxon>
        <taxon>Fungi</taxon>
        <taxon>Dikarya</taxon>
        <taxon>Ascomycota</taxon>
        <taxon>Pezizomycotina</taxon>
        <taxon>Eurotiomycetes</taxon>
        <taxon>Chaetothyriomycetidae</taxon>
        <taxon>Chaetothyriales</taxon>
        <taxon>Herpotrichiellaceae</taxon>
        <taxon>Fonsecaea</taxon>
    </lineage>
</organism>
<evidence type="ECO:0000313" key="3">
    <source>
        <dbReference type="Proteomes" id="UP000053411"/>
    </source>
</evidence>
<accession>A0A0D2K1B0</accession>
<proteinExistence type="predicted"/>
<dbReference type="Proteomes" id="UP000053411">
    <property type="component" value="Unassembled WGS sequence"/>
</dbReference>
<evidence type="ECO:0000256" key="1">
    <source>
        <dbReference type="SAM" id="MobiDB-lite"/>
    </source>
</evidence>
<keyword evidence="3" id="KW-1185">Reference proteome</keyword>
<dbReference type="STRING" id="1442371.A0A0D2K1B0"/>
<evidence type="ECO:0000313" key="2">
    <source>
        <dbReference type="EMBL" id="KIX96809.1"/>
    </source>
</evidence>
<dbReference type="AlphaFoldDB" id="A0A0D2K1B0"/>
<dbReference type="EMBL" id="KN848076">
    <property type="protein sequence ID" value="KIX96809.1"/>
    <property type="molecule type" value="Genomic_DNA"/>
</dbReference>
<dbReference type="GeneID" id="27713275"/>
<protein>
    <submittedName>
        <fullName evidence="2">Uncharacterized protein</fullName>
    </submittedName>
</protein>
<name>A0A0D2K1B0_9EURO</name>
<feature type="compositionally biased region" description="Basic and acidic residues" evidence="1">
    <location>
        <begin position="27"/>
        <end position="37"/>
    </location>
</feature>